<feature type="transmembrane region" description="Helical" evidence="1">
    <location>
        <begin position="218"/>
        <end position="237"/>
    </location>
</feature>
<evidence type="ECO:0008006" key="4">
    <source>
        <dbReference type="Google" id="ProtNLM"/>
    </source>
</evidence>
<gene>
    <name evidence="2" type="ORF">SAMN05216267_1009182</name>
</gene>
<feature type="transmembrane region" description="Helical" evidence="1">
    <location>
        <begin position="21"/>
        <end position="41"/>
    </location>
</feature>
<keyword evidence="3" id="KW-1185">Reference proteome</keyword>
<keyword evidence="1" id="KW-1133">Transmembrane helix</keyword>
<dbReference type="OrthoDB" id="3458595at2"/>
<proteinExistence type="predicted"/>
<feature type="transmembrane region" description="Helical" evidence="1">
    <location>
        <begin position="375"/>
        <end position="396"/>
    </location>
</feature>
<reference evidence="2 3" key="1">
    <citation type="submission" date="2016-10" db="EMBL/GenBank/DDBJ databases">
        <authorList>
            <person name="de Groot N.N."/>
        </authorList>
    </citation>
    <scope>NUCLEOTIDE SEQUENCE [LARGE SCALE GENOMIC DNA]</scope>
    <source>
        <strain evidence="2 3">CGMCC 4.2026</strain>
    </source>
</reference>
<keyword evidence="1" id="KW-0472">Membrane</keyword>
<organism evidence="2 3">
    <name type="scientific">Actinacidiphila rubida</name>
    <dbReference type="NCBI Taxonomy" id="310780"/>
    <lineage>
        <taxon>Bacteria</taxon>
        <taxon>Bacillati</taxon>
        <taxon>Actinomycetota</taxon>
        <taxon>Actinomycetes</taxon>
        <taxon>Kitasatosporales</taxon>
        <taxon>Streptomycetaceae</taxon>
        <taxon>Actinacidiphila</taxon>
    </lineage>
</organism>
<feature type="transmembrane region" description="Helical" evidence="1">
    <location>
        <begin position="91"/>
        <end position="112"/>
    </location>
</feature>
<keyword evidence="1" id="KW-0812">Transmembrane</keyword>
<feature type="transmembrane region" description="Helical" evidence="1">
    <location>
        <begin position="317"/>
        <end position="338"/>
    </location>
</feature>
<accession>A0A1H8J6U1</accession>
<dbReference type="RefSeq" id="WP_075016751.1">
    <property type="nucleotide sequence ID" value="NZ_FODD01000009.1"/>
</dbReference>
<dbReference type="EMBL" id="FODD01000009">
    <property type="protein sequence ID" value="SEN75907.1"/>
    <property type="molecule type" value="Genomic_DNA"/>
</dbReference>
<feature type="transmembrane region" description="Helical" evidence="1">
    <location>
        <begin position="119"/>
        <end position="139"/>
    </location>
</feature>
<dbReference type="AlphaFoldDB" id="A0A1H8J6U1"/>
<feature type="transmembrane region" description="Helical" evidence="1">
    <location>
        <begin position="293"/>
        <end position="310"/>
    </location>
</feature>
<dbReference type="STRING" id="310780.SAMN05216267_1009182"/>
<protein>
    <recommendedName>
        <fullName evidence="4">Integral membrane protein</fullName>
    </recommendedName>
</protein>
<feature type="transmembrane region" description="Helical" evidence="1">
    <location>
        <begin position="198"/>
        <end position="213"/>
    </location>
</feature>
<name>A0A1H8J6U1_9ACTN</name>
<evidence type="ECO:0000256" key="1">
    <source>
        <dbReference type="SAM" id="Phobius"/>
    </source>
</evidence>
<dbReference type="Proteomes" id="UP000181951">
    <property type="component" value="Unassembled WGS sequence"/>
</dbReference>
<evidence type="ECO:0000313" key="3">
    <source>
        <dbReference type="Proteomes" id="UP000181951"/>
    </source>
</evidence>
<evidence type="ECO:0000313" key="2">
    <source>
        <dbReference type="EMBL" id="SEN75907.1"/>
    </source>
</evidence>
<sequence>MSERLSAPARALNPDRAARGRVATWPAAAVCAAFAAAQLALTVRGSGLGWDETVYTSQVSGHVPAAFFSAPRARGVTFAAAPVALLTGSTLVLRLWMCALSGAGLLAALWPWRPLLPPRLLALAAALFAGLWITLFYGPQVMPNLGSAYGALAATGCLVRVARDPAGAPGSGRGAQRRLLAGLVAGLAVTGLMRPPDAVWLAAGLGCAALVAARGRRAVVLAALATGVASGCAEWVVEAYVRYGGLTERLHEASAIQGGLGWHVAVMDQLRSLGGRTLCRPCTGPWQHRSASVWWLLLPCAAAAGVAVAPRARRVTVAVPAAAAVAVAIPYLLTVGYAAPRFLLPAYALLAIPVAQALGRVALAPGGRWRPLPTALVALALCVHLTVQLAVLHGVMRNNRLLSGKYAAVAARLHAQGVRPPCTVSGADAVPIAYYAGCASRQTGGPDHSISGPELAALARRQPVALLVAAGAGPPAFASGWRCVPLPSAPEPDGARACVAPEPG</sequence>